<comment type="caution">
    <text evidence="2">The sequence shown here is derived from an EMBL/GenBank/DDBJ whole genome shotgun (WGS) entry which is preliminary data.</text>
</comment>
<keyword evidence="3" id="KW-1185">Reference proteome</keyword>
<dbReference type="AlphaFoldDB" id="A0A9Q3ETX0"/>
<name>A0A9Q3ETX0_9BASI</name>
<gene>
    <name evidence="2" type="ORF">O181_063382</name>
</gene>
<evidence type="ECO:0000256" key="1">
    <source>
        <dbReference type="SAM" id="MobiDB-lite"/>
    </source>
</evidence>
<feature type="region of interest" description="Disordered" evidence="1">
    <location>
        <begin position="1"/>
        <end position="23"/>
    </location>
</feature>
<dbReference type="Proteomes" id="UP000765509">
    <property type="component" value="Unassembled WGS sequence"/>
</dbReference>
<reference evidence="2" key="1">
    <citation type="submission" date="2021-03" db="EMBL/GenBank/DDBJ databases">
        <title>Draft genome sequence of rust myrtle Austropuccinia psidii MF-1, a brazilian biotype.</title>
        <authorList>
            <person name="Quecine M.C."/>
            <person name="Pachon D.M.R."/>
            <person name="Bonatelli M.L."/>
            <person name="Correr F.H."/>
            <person name="Franceschini L.M."/>
            <person name="Leite T.F."/>
            <person name="Margarido G.R.A."/>
            <person name="Almeida C.A."/>
            <person name="Ferrarezi J.A."/>
            <person name="Labate C.A."/>
        </authorList>
    </citation>
    <scope>NUCLEOTIDE SEQUENCE</scope>
    <source>
        <strain evidence="2">MF-1</strain>
    </source>
</reference>
<sequence>MARVDGVLPGMPWAPRPTANGDPPPIIKNVQCGNEWATHQFPSPGGPPWISCTDYNNWAYACQPEACWAPANHTSKVPVEGKLTFFVECKATDGSAIMHTLYPKSFQAYNRCSRAKVHTPKYPNFTDKYWCTWRVDTDQNNLRPICESCRRAAYTPFTYGSCQSIH</sequence>
<proteinExistence type="predicted"/>
<organism evidence="2 3">
    <name type="scientific">Austropuccinia psidii MF-1</name>
    <dbReference type="NCBI Taxonomy" id="1389203"/>
    <lineage>
        <taxon>Eukaryota</taxon>
        <taxon>Fungi</taxon>
        <taxon>Dikarya</taxon>
        <taxon>Basidiomycota</taxon>
        <taxon>Pucciniomycotina</taxon>
        <taxon>Pucciniomycetes</taxon>
        <taxon>Pucciniales</taxon>
        <taxon>Sphaerophragmiaceae</taxon>
        <taxon>Austropuccinia</taxon>
    </lineage>
</organism>
<accession>A0A9Q3ETX0</accession>
<evidence type="ECO:0000313" key="2">
    <source>
        <dbReference type="EMBL" id="MBW0523667.1"/>
    </source>
</evidence>
<dbReference type="EMBL" id="AVOT02030474">
    <property type="protein sequence ID" value="MBW0523667.1"/>
    <property type="molecule type" value="Genomic_DNA"/>
</dbReference>
<evidence type="ECO:0000313" key="3">
    <source>
        <dbReference type="Proteomes" id="UP000765509"/>
    </source>
</evidence>
<protein>
    <submittedName>
        <fullName evidence="2">Uncharacterized protein</fullName>
    </submittedName>
</protein>